<dbReference type="InterPro" id="IPR036259">
    <property type="entry name" value="MFS_trans_sf"/>
</dbReference>
<feature type="transmembrane region" description="Helical" evidence="4">
    <location>
        <begin position="105"/>
        <end position="126"/>
    </location>
</feature>
<feature type="transmembrane region" description="Helical" evidence="4">
    <location>
        <begin position="166"/>
        <end position="186"/>
    </location>
</feature>
<feature type="transmembrane region" description="Helical" evidence="4">
    <location>
        <begin position="138"/>
        <end position="160"/>
    </location>
</feature>
<protein>
    <submittedName>
        <fullName evidence="5">Major Facilitator Superfamily protein</fullName>
    </submittedName>
</protein>
<sequence length="405" mass="42519">MTGDREGRDCDPVLARLLVLQSCKAAWFWLPTSFLLFASRFGSETALTLLGAYYLAGVVLELPSGWASDRFGRRATLLVAMAMQAAGGCAIAFGESFGWCVAGQVGLAGATAFVSGTDTALLYDWLKRDDRLGELTTWEARVATVGFGTAAVATVSGGFASAWWLGAGYLGTGLAGLVGLVAALGIRDAREPDQVAGGARGDWGRLLGSLRHPRLAWLAAFAVSMQLFNHVPLEFHQAYAALLDVDFLGAGAPTETVGLVLGLMMLLASVASRLSPAVAERCGPIATLLVCFALQISILWAMALFLHPAVLLVIACRGVPHGIALPVRNAQLHAVLSGPLRATFFSGQTLVGSLLLAVTLMVAGRFAGGPLETLARGDLTGVLLTYGVAALVVLGALWLWRPRER</sequence>
<dbReference type="PANTHER" id="PTHR23530:SF1">
    <property type="entry name" value="PERMEASE, MAJOR FACILITATOR SUPERFAMILY-RELATED"/>
    <property type="match status" value="1"/>
</dbReference>
<dbReference type="Pfam" id="PF07690">
    <property type="entry name" value="MFS_1"/>
    <property type="match status" value="1"/>
</dbReference>
<dbReference type="PANTHER" id="PTHR23530">
    <property type="entry name" value="TRANSPORT PROTEIN-RELATED"/>
    <property type="match status" value="1"/>
</dbReference>
<keyword evidence="6" id="KW-1185">Reference proteome</keyword>
<evidence type="ECO:0000256" key="4">
    <source>
        <dbReference type="SAM" id="Phobius"/>
    </source>
</evidence>
<dbReference type="InterPro" id="IPR053160">
    <property type="entry name" value="MFS_DHA3_Transporter"/>
</dbReference>
<evidence type="ECO:0000256" key="2">
    <source>
        <dbReference type="ARBA" id="ARBA00022989"/>
    </source>
</evidence>
<evidence type="ECO:0000256" key="1">
    <source>
        <dbReference type="ARBA" id="ARBA00022692"/>
    </source>
</evidence>
<feature type="transmembrane region" description="Helical" evidence="4">
    <location>
        <begin position="45"/>
        <end position="63"/>
    </location>
</feature>
<feature type="transmembrane region" description="Helical" evidence="4">
    <location>
        <begin position="283"/>
        <end position="303"/>
    </location>
</feature>
<feature type="transmembrane region" description="Helical" evidence="4">
    <location>
        <begin position="348"/>
        <end position="367"/>
    </location>
</feature>
<evidence type="ECO:0000256" key="3">
    <source>
        <dbReference type="ARBA" id="ARBA00023136"/>
    </source>
</evidence>
<feature type="transmembrane region" description="Helical" evidence="4">
    <location>
        <begin position="379"/>
        <end position="400"/>
    </location>
</feature>
<dbReference type="InterPro" id="IPR011701">
    <property type="entry name" value="MFS"/>
</dbReference>
<dbReference type="EMBL" id="CP036290">
    <property type="protein sequence ID" value="QDU83400.1"/>
    <property type="molecule type" value="Genomic_DNA"/>
</dbReference>
<organism evidence="5 6">
    <name type="scientific">Rohdeia mirabilis</name>
    <dbReference type="NCBI Taxonomy" id="2528008"/>
    <lineage>
        <taxon>Bacteria</taxon>
        <taxon>Pseudomonadati</taxon>
        <taxon>Planctomycetota</taxon>
        <taxon>Planctomycetia</taxon>
        <taxon>Planctomycetia incertae sedis</taxon>
        <taxon>Rohdeia</taxon>
    </lineage>
</organism>
<dbReference type="AlphaFoldDB" id="A0A518CW18"/>
<evidence type="ECO:0000313" key="6">
    <source>
        <dbReference type="Proteomes" id="UP000319342"/>
    </source>
</evidence>
<evidence type="ECO:0000313" key="5">
    <source>
        <dbReference type="EMBL" id="QDU83400.1"/>
    </source>
</evidence>
<dbReference type="OrthoDB" id="9816124at2"/>
<dbReference type="Proteomes" id="UP000319342">
    <property type="component" value="Chromosome"/>
</dbReference>
<keyword evidence="1 4" id="KW-0812">Transmembrane</keyword>
<dbReference type="Gene3D" id="1.20.1250.20">
    <property type="entry name" value="MFS general substrate transporter like domains"/>
    <property type="match status" value="1"/>
</dbReference>
<name>A0A518CW18_9BACT</name>
<dbReference type="RefSeq" id="WP_145183021.1">
    <property type="nucleotide sequence ID" value="NZ_CP036290.1"/>
</dbReference>
<proteinExistence type="predicted"/>
<gene>
    <name evidence="5" type="ORF">Pla163_04990</name>
</gene>
<reference evidence="5 6" key="1">
    <citation type="submission" date="2019-02" db="EMBL/GenBank/DDBJ databases">
        <title>Deep-cultivation of Planctomycetes and their phenomic and genomic characterization uncovers novel biology.</title>
        <authorList>
            <person name="Wiegand S."/>
            <person name="Jogler M."/>
            <person name="Boedeker C."/>
            <person name="Pinto D."/>
            <person name="Vollmers J."/>
            <person name="Rivas-Marin E."/>
            <person name="Kohn T."/>
            <person name="Peeters S.H."/>
            <person name="Heuer A."/>
            <person name="Rast P."/>
            <person name="Oberbeckmann S."/>
            <person name="Bunk B."/>
            <person name="Jeske O."/>
            <person name="Meyerdierks A."/>
            <person name="Storesund J.E."/>
            <person name="Kallscheuer N."/>
            <person name="Luecker S."/>
            <person name="Lage O.M."/>
            <person name="Pohl T."/>
            <person name="Merkel B.J."/>
            <person name="Hornburger P."/>
            <person name="Mueller R.-W."/>
            <person name="Bruemmer F."/>
            <person name="Labrenz M."/>
            <person name="Spormann A.M."/>
            <person name="Op den Camp H."/>
            <person name="Overmann J."/>
            <person name="Amann R."/>
            <person name="Jetten M.S.M."/>
            <person name="Mascher T."/>
            <person name="Medema M.H."/>
            <person name="Devos D.P."/>
            <person name="Kaster A.-K."/>
            <person name="Ovreas L."/>
            <person name="Rohde M."/>
            <person name="Galperin M.Y."/>
            <person name="Jogler C."/>
        </authorList>
    </citation>
    <scope>NUCLEOTIDE SEQUENCE [LARGE SCALE GENOMIC DNA]</scope>
    <source>
        <strain evidence="5 6">Pla163</strain>
    </source>
</reference>
<feature type="transmembrane region" description="Helical" evidence="4">
    <location>
        <begin position="252"/>
        <end position="271"/>
    </location>
</feature>
<dbReference type="GO" id="GO:0022857">
    <property type="term" value="F:transmembrane transporter activity"/>
    <property type="evidence" value="ECO:0007669"/>
    <property type="project" value="InterPro"/>
</dbReference>
<keyword evidence="3 4" id="KW-0472">Membrane</keyword>
<feature type="transmembrane region" description="Helical" evidence="4">
    <location>
        <begin position="75"/>
        <end position="93"/>
    </location>
</feature>
<keyword evidence="2 4" id="KW-1133">Transmembrane helix</keyword>
<accession>A0A518CW18</accession>
<dbReference type="SUPFAM" id="SSF103473">
    <property type="entry name" value="MFS general substrate transporter"/>
    <property type="match status" value="1"/>
</dbReference>
<feature type="transmembrane region" description="Helical" evidence="4">
    <location>
        <begin position="12"/>
        <end position="30"/>
    </location>
</feature>